<evidence type="ECO:0000313" key="1">
    <source>
        <dbReference type="EMBL" id="PMD60249.1"/>
    </source>
</evidence>
<sequence>MMRLSLAVQSRLSTVKSRIFVLYADTSSLLPLLSSPKAKSQGSMFATSSPYRVLPEFGGVVVASAVFLMLRAAESLKKSWTFQLASVSPYRRLNHSYMASLGWFKQSPYLPDQMKY</sequence>
<dbReference type="InParanoid" id="A0A2J6TB49"/>
<keyword evidence="2" id="KW-1185">Reference proteome</keyword>
<proteinExistence type="predicted"/>
<dbReference type="EMBL" id="KZ613791">
    <property type="protein sequence ID" value="PMD60249.1"/>
    <property type="molecule type" value="Genomic_DNA"/>
</dbReference>
<protein>
    <submittedName>
        <fullName evidence="1">Uncharacterized protein</fullName>
    </submittedName>
</protein>
<dbReference type="GeneID" id="36580594"/>
<dbReference type="RefSeq" id="XP_024737153.1">
    <property type="nucleotide sequence ID" value="XM_024872514.1"/>
</dbReference>
<gene>
    <name evidence="1" type="ORF">K444DRAFT_399719</name>
</gene>
<evidence type="ECO:0000313" key="2">
    <source>
        <dbReference type="Proteomes" id="UP000235371"/>
    </source>
</evidence>
<accession>A0A2J6TB49</accession>
<name>A0A2J6TB49_9HELO</name>
<dbReference type="AlphaFoldDB" id="A0A2J6TB49"/>
<reference evidence="1 2" key="1">
    <citation type="submission" date="2016-04" db="EMBL/GenBank/DDBJ databases">
        <title>A degradative enzymes factory behind the ericoid mycorrhizal symbiosis.</title>
        <authorList>
            <consortium name="DOE Joint Genome Institute"/>
            <person name="Martino E."/>
            <person name="Morin E."/>
            <person name="Grelet G."/>
            <person name="Kuo A."/>
            <person name="Kohler A."/>
            <person name="Daghino S."/>
            <person name="Barry K."/>
            <person name="Choi C."/>
            <person name="Cichocki N."/>
            <person name="Clum A."/>
            <person name="Copeland A."/>
            <person name="Hainaut M."/>
            <person name="Haridas S."/>
            <person name="Labutti K."/>
            <person name="Lindquist E."/>
            <person name="Lipzen A."/>
            <person name="Khouja H.-R."/>
            <person name="Murat C."/>
            <person name="Ohm R."/>
            <person name="Olson A."/>
            <person name="Spatafora J."/>
            <person name="Veneault-Fourrey C."/>
            <person name="Henrissat B."/>
            <person name="Grigoriev I."/>
            <person name="Martin F."/>
            <person name="Perotto S."/>
        </authorList>
    </citation>
    <scope>NUCLEOTIDE SEQUENCE [LARGE SCALE GENOMIC DNA]</scope>
    <source>
        <strain evidence="1 2">E</strain>
    </source>
</reference>
<dbReference type="Proteomes" id="UP000235371">
    <property type="component" value="Unassembled WGS sequence"/>
</dbReference>
<organism evidence="1 2">
    <name type="scientific">Hyaloscypha bicolor E</name>
    <dbReference type="NCBI Taxonomy" id="1095630"/>
    <lineage>
        <taxon>Eukaryota</taxon>
        <taxon>Fungi</taxon>
        <taxon>Dikarya</taxon>
        <taxon>Ascomycota</taxon>
        <taxon>Pezizomycotina</taxon>
        <taxon>Leotiomycetes</taxon>
        <taxon>Helotiales</taxon>
        <taxon>Hyaloscyphaceae</taxon>
        <taxon>Hyaloscypha</taxon>
        <taxon>Hyaloscypha bicolor</taxon>
    </lineage>
</organism>